<evidence type="ECO:0000256" key="1">
    <source>
        <dbReference type="ARBA" id="ARBA00001947"/>
    </source>
</evidence>
<dbReference type="InterPro" id="IPR011032">
    <property type="entry name" value="GroES-like_sf"/>
</dbReference>
<dbReference type="PANTHER" id="PTHR43401:SF2">
    <property type="entry name" value="L-THREONINE 3-DEHYDROGENASE"/>
    <property type="match status" value="1"/>
</dbReference>
<organism evidence="5 6">
    <name type="scientific">Microbacterium lushaniae</name>
    <dbReference type="NCBI Taxonomy" id="2614639"/>
    <lineage>
        <taxon>Bacteria</taxon>
        <taxon>Bacillati</taxon>
        <taxon>Actinomycetota</taxon>
        <taxon>Actinomycetes</taxon>
        <taxon>Micrococcales</taxon>
        <taxon>Microbacteriaceae</taxon>
        <taxon>Microbacterium</taxon>
    </lineage>
</organism>
<evidence type="ECO:0000256" key="2">
    <source>
        <dbReference type="ARBA" id="ARBA00023002"/>
    </source>
</evidence>
<dbReference type="SUPFAM" id="SSF50129">
    <property type="entry name" value="GroES-like"/>
    <property type="match status" value="1"/>
</dbReference>
<feature type="domain" description="Alcohol dehydrogenase-like C-terminal" evidence="3">
    <location>
        <begin position="189"/>
        <end position="314"/>
    </location>
</feature>
<sequence>MTNARAAVLTGPSQIEMTDFPMPHAGADGAVLRIEAAGLCGSDVEQYLGEDPRVRYGIVPGHEPLGIIESIGAQAAQQWGVAVGDRICVEVVVPCRACDKCASAEFTECTDTLGSYGYRPFEAPTPLTGGFAEYMYVHPNSVVHPISREVPIEVAALYNPIAAGIRWACHLGGAGQGDVVVVFGAGQRGIAAALAAKDAGAETVIVTGLSRDAHKLKLAERLGADATINAETEDVVARVLEITGGRLADVVLDVTPVALDPIQDALEVVRIGGTIVIAGLKNGRPAPIVTDRLITKAITIRGARGVDALAIRAAIGVIESGRHPLELMHTHTFSLRELDTALAVLAGDVAGEDAVHVIVVPGEDGAGQR</sequence>
<dbReference type="Pfam" id="PF00107">
    <property type="entry name" value="ADH_zinc_N"/>
    <property type="match status" value="1"/>
</dbReference>
<reference evidence="6" key="1">
    <citation type="submission" date="2019-09" db="EMBL/GenBank/DDBJ databases">
        <title>Mumia zhuanghuii sp. nov. isolated from the intestinal contents of plateau pika (Ochotona curzoniae) in the Qinghai-Tibet plateau of China.</title>
        <authorList>
            <person name="Tian Z."/>
        </authorList>
    </citation>
    <scope>NUCLEOTIDE SEQUENCE [LARGE SCALE GENOMIC DNA]</scope>
    <source>
        <strain evidence="6">L-031</strain>
    </source>
</reference>
<keyword evidence="6" id="KW-1185">Reference proteome</keyword>
<dbReference type="InterPro" id="IPR050129">
    <property type="entry name" value="Zn_alcohol_dh"/>
</dbReference>
<dbReference type="InterPro" id="IPR013154">
    <property type="entry name" value="ADH-like_N"/>
</dbReference>
<dbReference type="Gene3D" id="3.40.50.720">
    <property type="entry name" value="NAD(P)-binding Rossmann-like Domain"/>
    <property type="match status" value="1"/>
</dbReference>
<dbReference type="Proteomes" id="UP000325516">
    <property type="component" value="Chromosome"/>
</dbReference>
<dbReference type="EMBL" id="CP044232">
    <property type="protein sequence ID" value="QEW03203.1"/>
    <property type="molecule type" value="Genomic_DNA"/>
</dbReference>
<feature type="domain" description="Alcohol dehydrogenase-like N-terminal" evidence="4">
    <location>
        <begin position="27"/>
        <end position="143"/>
    </location>
</feature>
<keyword evidence="2" id="KW-0560">Oxidoreductase</keyword>
<evidence type="ECO:0000259" key="4">
    <source>
        <dbReference type="Pfam" id="PF08240"/>
    </source>
</evidence>
<gene>
    <name evidence="5" type="ORF">F6J85_08870</name>
</gene>
<comment type="cofactor">
    <cofactor evidence="1">
        <name>Zn(2+)</name>
        <dbReference type="ChEBI" id="CHEBI:29105"/>
    </cofactor>
</comment>
<evidence type="ECO:0000313" key="6">
    <source>
        <dbReference type="Proteomes" id="UP000325516"/>
    </source>
</evidence>
<name>A0A5J6L3Q9_9MICO</name>
<dbReference type="KEGG" id="mlz:F6J85_08870"/>
<dbReference type="SUPFAM" id="SSF51735">
    <property type="entry name" value="NAD(P)-binding Rossmann-fold domains"/>
    <property type="match status" value="1"/>
</dbReference>
<evidence type="ECO:0000313" key="5">
    <source>
        <dbReference type="EMBL" id="QEW03203.1"/>
    </source>
</evidence>
<evidence type="ECO:0000259" key="3">
    <source>
        <dbReference type="Pfam" id="PF00107"/>
    </source>
</evidence>
<dbReference type="InterPro" id="IPR013149">
    <property type="entry name" value="ADH-like_C"/>
</dbReference>
<protein>
    <submittedName>
        <fullName evidence="5">Alcohol dehydrogenase catalytic domain-containing protein</fullName>
    </submittedName>
</protein>
<proteinExistence type="predicted"/>
<accession>A0A5J6L3Q9</accession>
<dbReference type="GO" id="GO:0016491">
    <property type="term" value="F:oxidoreductase activity"/>
    <property type="evidence" value="ECO:0007669"/>
    <property type="project" value="UniProtKB-KW"/>
</dbReference>
<dbReference type="PANTHER" id="PTHR43401">
    <property type="entry name" value="L-THREONINE 3-DEHYDROGENASE"/>
    <property type="match status" value="1"/>
</dbReference>
<dbReference type="Pfam" id="PF08240">
    <property type="entry name" value="ADH_N"/>
    <property type="match status" value="1"/>
</dbReference>
<dbReference type="InterPro" id="IPR036291">
    <property type="entry name" value="NAD(P)-bd_dom_sf"/>
</dbReference>
<dbReference type="RefSeq" id="WP_150924678.1">
    <property type="nucleotide sequence ID" value="NZ_CP044232.1"/>
</dbReference>
<dbReference type="Gene3D" id="3.90.180.10">
    <property type="entry name" value="Medium-chain alcohol dehydrogenases, catalytic domain"/>
    <property type="match status" value="1"/>
</dbReference>
<dbReference type="AlphaFoldDB" id="A0A5J6L3Q9"/>